<gene>
    <name evidence="3" type="ORF">CPter91_5282</name>
</gene>
<dbReference type="InterPro" id="IPR029058">
    <property type="entry name" value="AB_hydrolase_fold"/>
</dbReference>
<dbReference type="GO" id="GO:0008610">
    <property type="term" value="P:lipid biosynthetic process"/>
    <property type="evidence" value="ECO:0007669"/>
    <property type="project" value="TreeGrafter"/>
</dbReference>
<dbReference type="OrthoDB" id="8480037at2"/>
<evidence type="ECO:0000313" key="4">
    <source>
        <dbReference type="Proteomes" id="UP000074561"/>
    </source>
</evidence>
<organism evidence="3 4">
    <name type="scientific">Collimonas pratensis</name>
    <dbReference type="NCBI Taxonomy" id="279113"/>
    <lineage>
        <taxon>Bacteria</taxon>
        <taxon>Pseudomonadati</taxon>
        <taxon>Pseudomonadota</taxon>
        <taxon>Betaproteobacteria</taxon>
        <taxon>Burkholderiales</taxon>
        <taxon>Oxalobacteraceae</taxon>
        <taxon>Collimonas</taxon>
    </lineage>
</organism>
<evidence type="ECO:0000259" key="2">
    <source>
        <dbReference type="Pfam" id="PF00975"/>
    </source>
</evidence>
<dbReference type="InterPro" id="IPR001031">
    <property type="entry name" value="Thioesterase"/>
</dbReference>
<comment type="similarity">
    <text evidence="1">Belongs to the thioesterase family.</text>
</comment>
<protein>
    <submittedName>
        <fullName evidence="3">Alpha/beta hydrolase family protein</fullName>
    </submittedName>
</protein>
<name>A0A127QBY3_9BURK</name>
<dbReference type="RefSeq" id="WP_061945244.1">
    <property type="nucleotide sequence ID" value="NZ_CP013234.1"/>
</dbReference>
<dbReference type="SUPFAM" id="SSF53474">
    <property type="entry name" value="alpha/beta-Hydrolases"/>
    <property type="match status" value="1"/>
</dbReference>
<accession>A0A127QBY3</accession>
<reference evidence="3 4" key="1">
    <citation type="submission" date="2015-11" db="EMBL/GenBank/DDBJ databases">
        <title>Exploring the genomic traits of fungus-feeding bacterial genus Collimonas.</title>
        <authorList>
            <person name="Song C."/>
            <person name="Schmidt R."/>
            <person name="de Jager V."/>
            <person name="Krzyzanowska D."/>
            <person name="Jongedijk E."/>
            <person name="Cankar K."/>
            <person name="Beekwilder J."/>
            <person name="van Veen A."/>
            <person name="de Boer W."/>
            <person name="van Veen J.A."/>
            <person name="Garbeva P."/>
        </authorList>
    </citation>
    <scope>NUCLEOTIDE SEQUENCE [LARGE SCALE GENOMIC DNA]</scope>
    <source>
        <strain evidence="3 4">Ter91</strain>
    </source>
</reference>
<dbReference type="AlphaFoldDB" id="A0A127QBY3"/>
<sequence length="269" mass="29950">MDYSPSIWFSNFSKNIGAPYRLFTFPFAGGGSAIYRQWPARLPGVEVMAVCLPGREMRIEEAPFDSMAALMQKLLQEIAPLLDRPFAFFGHSMGALMAFELARQLAKMNLPQPEQLFLSAFQAPENLAERHILHKLSDADFLRQLIRYGGIPAAVLDAPELLKMILPAMRADFSMIETFGFNAGKPIASDIVAFCGSHDHAALRQDMLGWRDQTSAGFSLSELPGGHFFLKSAESDLLQLIEASLEQRQFRAVPMPVSCPTSQWRHDGV</sequence>
<dbReference type="GO" id="GO:0016787">
    <property type="term" value="F:hydrolase activity"/>
    <property type="evidence" value="ECO:0007669"/>
    <property type="project" value="UniProtKB-KW"/>
</dbReference>
<proteinExistence type="inferred from homology"/>
<feature type="domain" description="Thioesterase" evidence="2">
    <location>
        <begin position="21"/>
        <end position="244"/>
    </location>
</feature>
<dbReference type="EMBL" id="CP013234">
    <property type="protein sequence ID" value="AMP07568.1"/>
    <property type="molecule type" value="Genomic_DNA"/>
</dbReference>
<dbReference type="STRING" id="279113.CPter91_5282"/>
<dbReference type="PANTHER" id="PTHR11487:SF0">
    <property type="entry name" value="S-ACYL FATTY ACID SYNTHASE THIOESTERASE, MEDIUM CHAIN"/>
    <property type="match status" value="1"/>
</dbReference>
<dbReference type="InterPro" id="IPR012223">
    <property type="entry name" value="TEII"/>
</dbReference>
<dbReference type="Gene3D" id="3.40.50.1820">
    <property type="entry name" value="alpha/beta hydrolase"/>
    <property type="match status" value="1"/>
</dbReference>
<evidence type="ECO:0000256" key="1">
    <source>
        <dbReference type="ARBA" id="ARBA00007169"/>
    </source>
</evidence>
<dbReference type="PATRIC" id="fig|279113.9.peg.5236"/>
<dbReference type="Proteomes" id="UP000074561">
    <property type="component" value="Chromosome"/>
</dbReference>
<dbReference type="KEGG" id="cpra:CPter91_5282"/>
<evidence type="ECO:0000313" key="3">
    <source>
        <dbReference type="EMBL" id="AMP07568.1"/>
    </source>
</evidence>
<dbReference type="Pfam" id="PF00975">
    <property type="entry name" value="Thioesterase"/>
    <property type="match status" value="1"/>
</dbReference>
<dbReference type="PANTHER" id="PTHR11487">
    <property type="entry name" value="THIOESTERASE"/>
    <property type="match status" value="1"/>
</dbReference>
<keyword evidence="3" id="KW-0378">Hydrolase</keyword>